<evidence type="ECO:0000256" key="1">
    <source>
        <dbReference type="ARBA" id="ARBA00022448"/>
    </source>
</evidence>
<dbReference type="PRINTS" id="PR01097">
    <property type="entry name" value="TRNSRECEPTRP"/>
</dbReference>
<dbReference type="PANTHER" id="PTHR13800:SF7">
    <property type="entry name" value="TRANSIENT RECEPTOR POTENTIAL CATION CHANNEL SUBFAMILY M MEMBER 3"/>
    <property type="match status" value="1"/>
</dbReference>
<dbReference type="Proteomes" id="UP000314294">
    <property type="component" value="Unassembled WGS sequence"/>
</dbReference>
<sequence length="110" mass="13241">MACYLLVANILLVNLLIAVFNNTFFEVKSISNQVWKFQRYQLIMTFHERPVLPPPLIIFSHITMVLKHLCCRWRKHDDDERDYGLSEWPTHEQLLHDRPEAWGHLEKRKT</sequence>
<accession>A0A4Z2FCR6</accession>
<dbReference type="PANTHER" id="PTHR13800">
    <property type="entry name" value="TRANSIENT RECEPTOR POTENTIAL CATION CHANNEL, SUBFAMILY M, MEMBER 6"/>
    <property type="match status" value="1"/>
</dbReference>
<dbReference type="InterPro" id="IPR050927">
    <property type="entry name" value="TRPM"/>
</dbReference>
<feature type="chain" id="PRO_5021401189" evidence="4">
    <location>
        <begin position="19"/>
        <end position="110"/>
    </location>
</feature>
<evidence type="ECO:0000256" key="3">
    <source>
        <dbReference type="ARBA" id="ARBA00023303"/>
    </source>
</evidence>
<dbReference type="OrthoDB" id="301415at2759"/>
<keyword evidence="6" id="KW-1185">Reference proteome</keyword>
<dbReference type="EMBL" id="SRLO01001342">
    <property type="protein sequence ID" value="TNN38751.1"/>
    <property type="molecule type" value="Genomic_DNA"/>
</dbReference>
<keyword evidence="5" id="KW-0675">Receptor</keyword>
<feature type="signal peptide" evidence="4">
    <location>
        <begin position="1"/>
        <end position="18"/>
    </location>
</feature>
<name>A0A4Z2FCR6_9TELE</name>
<proteinExistence type="predicted"/>
<keyword evidence="3" id="KW-0407">Ion channel</keyword>
<protein>
    <submittedName>
        <fullName evidence="5">Transient receptor potential cation channel subfamily M member 3</fullName>
    </submittedName>
</protein>
<dbReference type="AlphaFoldDB" id="A0A4Z2FCR6"/>
<evidence type="ECO:0000313" key="6">
    <source>
        <dbReference type="Proteomes" id="UP000314294"/>
    </source>
</evidence>
<gene>
    <name evidence="5" type="primary">TRPM3_2</name>
    <name evidence="5" type="ORF">EYF80_051083</name>
</gene>
<evidence type="ECO:0000313" key="5">
    <source>
        <dbReference type="EMBL" id="TNN38751.1"/>
    </source>
</evidence>
<keyword evidence="4" id="KW-0732">Signal</keyword>
<keyword evidence="2" id="KW-0406">Ion transport</keyword>
<organism evidence="5 6">
    <name type="scientific">Liparis tanakae</name>
    <name type="common">Tanaka's snailfish</name>
    <dbReference type="NCBI Taxonomy" id="230148"/>
    <lineage>
        <taxon>Eukaryota</taxon>
        <taxon>Metazoa</taxon>
        <taxon>Chordata</taxon>
        <taxon>Craniata</taxon>
        <taxon>Vertebrata</taxon>
        <taxon>Euteleostomi</taxon>
        <taxon>Actinopterygii</taxon>
        <taxon>Neopterygii</taxon>
        <taxon>Teleostei</taxon>
        <taxon>Neoteleostei</taxon>
        <taxon>Acanthomorphata</taxon>
        <taxon>Eupercaria</taxon>
        <taxon>Perciformes</taxon>
        <taxon>Cottioidei</taxon>
        <taxon>Cottales</taxon>
        <taxon>Liparidae</taxon>
        <taxon>Liparis</taxon>
    </lineage>
</organism>
<comment type="caution">
    <text evidence="5">The sequence shown here is derived from an EMBL/GenBank/DDBJ whole genome shotgun (WGS) entry which is preliminary data.</text>
</comment>
<dbReference type="GO" id="GO:0005262">
    <property type="term" value="F:calcium channel activity"/>
    <property type="evidence" value="ECO:0007669"/>
    <property type="project" value="InterPro"/>
</dbReference>
<dbReference type="InterPro" id="IPR002153">
    <property type="entry name" value="TRPC_channel"/>
</dbReference>
<keyword evidence="1" id="KW-0813">Transport</keyword>
<evidence type="ECO:0000256" key="4">
    <source>
        <dbReference type="SAM" id="SignalP"/>
    </source>
</evidence>
<dbReference type="GO" id="GO:0005886">
    <property type="term" value="C:plasma membrane"/>
    <property type="evidence" value="ECO:0007669"/>
    <property type="project" value="TreeGrafter"/>
</dbReference>
<evidence type="ECO:0000256" key="2">
    <source>
        <dbReference type="ARBA" id="ARBA00023065"/>
    </source>
</evidence>
<reference evidence="5 6" key="1">
    <citation type="submission" date="2019-03" db="EMBL/GenBank/DDBJ databases">
        <title>First draft genome of Liparis tanakae, snailfish: a comprehensive survey of snailfish specific genes.</title>
        <authorList>
            <person name="Kim W."/>
            <person name="Song I."/>
            <person name="Jeong J.-H."/>
            <person name="Kim D."/>
            <person name="Kim S."/>
            <person name="Ryu S."/>
            <person name="Song J.Y."/>
            <person name="Lee S.K."/>
        </authorList>
    </citation>
    <scope>NUCLEOTIDE SEQUENCE [LARGE SCALE GENOMIC DNA]</scope>
    <source>
        <tissue evidence="5">Muscle</tissue>
    </source>
</reference>